<evidence type="ECO:0000256" key="1">
    <source>
        <dbReference type="ARBA" id="ARBA00004325"/>
    </source>
</evidence>
<dbReference type="Proteomes" id="UP000472262">
    <property type="component" value="Unassembled WGS sequence"/>
</dbReference>
<dbReference type="Ensembl" id="ENSSGRT00000049172.1">
    <property type="protein sequence ID" value="ENSSGRP00000045957.1"/>
    <property type="gene ID" value="ENSSGRG00000024638.1"/>
</dbReference>
<dbReference type="PANTHER" id="PTHR14564">
    <property type="entry name" value="MICOS COMPLEX SUBUNIT MIC26 / MIC27 FAMILY MEMBER"/>
    <property type="match status" value="1"/>
</dbReference>
<sequence length="229" mass="25333">MLWPSKSVAVAEKKMSYLGKIAKVAVPGALGLMSATVFAASEAKENNTTLMTDELSLYDTPESQLRYEEPEVGHVEQAAASLRKTVEPYISWCQEKTQFAMEKVQSYYKTVEPGVNTTQSIVKDMYVFLSNPPSEFFPSVGVIGFSGILGLYLAKGSRIKRLMFPTGLMVLSTSMFYPQHAASVARTTKHYIFSRGSEGRVVLEELLRGKSSSKDKVEKTQKTDSQKSS</sequence>
<dbReference type="InterPro" id="IPR033182">
    <property type="entry name" value="MIC26/MIC27_animal"/>
</dbReference>
<protein>
    <recommendedName>
        <fullName evidence="7">MICOS complex subunit</fullName>
    </recommendedName>
</protein>
<gene>
    <name evidence="8" type="primary">apoob</name>
</gene>
<reference evidence="8" key="2">
    <citation type="submission" date="2025-09" db="UniProtKB">
        <authorList>
            <consortium name="Ensembl"/>
        </authorList>
    </citation>
    <scope>IDENTIFICATION</scope>
</reference>
<comment type="function">
    <text evidence="7">Component of the MICOS complex, a large protein complex of the mitochondrial inner membrane that plays crucial roles in the maintenance of crista junctions, inner membrane architecture, and formation of contact sites to the outer membrane.</text>
</comment>
<keyword evidence="4 7" id="KW-1133">Transmembrane helix</keyword>
<dbReference type="InterPro" id="IPR019166">
    <property type="entry name" value="MIC26/MIC27"/>
</dbReference>
<dbReference type="OMA" id="AMETLWK"/>
<evidence type="ECO:0000256" key="6">
    <source>
        <dbReference type="ARBA" id="ARBA00023136"/>
    </source>
</evidence>
<evidence type="ECO:0000313" key="8">
    <source>
        <dbReference type="Ensembl" id="ENSSGRP00000045957.1"/>
    </source>
</evidence>
<dbReference type="GO" id="GO:0042407">
    <property type="term" value="P:cristae formation"/>
    <property type="evidence" value="ECO:0007669"/>
    <property type="project" value="InterPro"/>
</dbReference>
<proteinExistence type="inferred from homology"/>
<keyword evidence="6 7" id="KW-0472">Membrane</keyword>
<keyword evidence="7" id="KW-0999">Mitochondrion inner membrane</keyword>
<comment type="subunit">
    <text evidence="7">Component of the mitochondrial contact site and cristae organizing system (MICOS) complex.</text>
</comment>
<reference evidence="8" key="1">
    <citation type="submission" date="2025-08" db="UniProtKB">
        <authorList>
            <consortium name="Ensembl"/>
        </authorList>
    </citation>
    <scope>IDENTIFICATION</scope>
</reference>
<evidence type="ECO:0000256" key="5">
    <source>
        <dbReference type="ARBA" id="ARBA00023128"/>
    </source>
</evidence>
<dbReference type="AlphaFoldDB" id="A0A672N8Y8"/>
<organism evidence="8 9">
    <name type="scientific">Sinocyclocheilus grahami</name>
    <name type="common">Dianchi golden-line fish</name>
    <name type="synonym">Barbus grahami</name>
    <dbReference type="NCBI Taxonomy" id="75366"/>
    <lineage>
        <taxon>Eukaryota</taxon>
        <taxon>Metazoa</taxon>
        <taxon>Chordata</taxon>
        <taxon>Craniata</taxon>
        <taxon>Vertebrata</taxon>
        <taxon>Euteleostomi</taxon>
        <taxon>Actinopterygii</taxon>
        <taxon>Neopterygii</taxon>
        <taxon>Teleostei</taxon>
        <taxon>Ostariophysi</taxon>
        <taxon>Cypriniformes</taxon>
        <taxon>Cyprinidae</taxon>
        <taxon>Cyprininae</taxon>
        <taxon>Sinocyclocheilus</taxon>
    </lineage>
</organism>
<dbReference type="Pfam" id="PF09769">
    <property type="entry name" value="ApoO"/>
    <property type="match status" value="1"/>
</dbReference>
<comment type="similarity">
    <text evidence="2">Belongs to the apolipoprotein O/MICOS complex subunit Mic27 family.</text>
</comment>
<evidence type="ECO:0000256" key="2">
    <source>
        <dbReference type="ARBA" id="ARBA00010904"/>
    </source>
</evidence>
<evidence type="ECO:0000256" key="7">
    <source>
        <dbReference type="RuleBase" id="RU363021"/>
    </source>
</evidence>
<evidence type="ECO:0000313" key="9">
    <source>
        <dbReference type="Proteomes" id="UP000472262"/>
    </source>
</evidence>
<evidence type="ECO:0000256" key="3">
    <source>
        <dbReference type="ARBA" id="ARBA00022692"/>
    </source>
</evidence>
<evidence type="ECO:0000256" key="4">
    <source>
        <dbReference type="ARBA" id="ARBA00022989"/>
    </source>
</evidence>
<keyword evidence="9" id="KW-1185">Reference proteome</keyword>
<dbReference type="GO" id="GO:0061617">
    <property type="term" value="C:MICOS complex"/>
    <property type="evidence" value="ECO:0007669"/>
    <property type="project" value="UniProtKB-UniRule"/>
</dbReference>
<feature type="transmembrane region" description="Helical" evidence="7">
    <location>
        <begin position="136"/>
        <end position="154"/>
    </location>
</feature>
<comment type="subcellular location">
    <subcellularLocation>
        <location evidence="7">Mitochondrion inner membrane</location>
    </subcellularLocation>
    <subcellularLocation>
        <location evidence="1">Mitochondrion membrane</location>
    </subcellularLocation>
</comment>
<keyword evidence="5 7" id="KW-0496">Mitochondrion</keyword>
<accession>A0A672N8Y8</accession>
<keyword evidence="3 7" id="KW-0812">Transmembrane</keyword>
<dbReference type="InParanoid" id="A0A672N8Y8"/>
<name>A0A672N8Y8_SINGR</name>